<keyword evidence="1" id="KW-1133">Transmembrane helix</keyword>
<accession>A0ABW2I4M7</accession>
<evidence type="ECO:0000256" key="1">
    <source>
        <dbReference type="SAM" id="Phobius"/>
    </source>
</evidence>
<evidence type="ECO:0000313" key="3">
    <source>
        <dbReference type="Proteomes" id="UP001596548"/>
    </source>
</evidence>
<keyword evidence="1" id="KW-0812">Transmembrane</keyword>
<dbReference type="Proteomes" id="UP001596548">
    <property type="component" value="Unassembled WGS sequence"/>
</dbReference>
<reference evidence="3" key="1">
    <citation type="journal article" date="2019" name="Int. J. Syst. Evol. Microbiol.">
        <title>The Global Catalogue of Microorganisms (GCM) 10K type strain sequencing project: providing services to taxonomists for standard genome sequencing and annotation.</title>
        <authorList>
            <consortium name="The Broad Institute Genomics Platform"/>
            <consortium name="The Broad Institute Genome Sequencing Center for Infectious Disease"/>
            <person name="Wu L."/>
            <person name="Ma J."/>
        </authorList>
    </citation>
    <scope>NUCLEOTIDE SEQUENCE [LARGE SCALE GENOMIC DNA]</scope>
    <source>
        <strain evidence="3">XZYJT-10</strain>
    </source>
</reference>
<evidence type="ECO:0000313" key="2">
    <source>
        <dbReference type="EMBL" id="MFC7279837.1"/>
    </source>
</evidence>
<keyword evidence="3" id="KW-1185">Reference proteome</keyword>
<sequence length="164" mass="17267">MVPHPVVAKSGNPWTLRHHSSVSSAKVATIAEDALATMPTHVRVIAGSRARSFRVETRPGATGEQIFVAKDILPDKSTCEVLVIGRASYNWAQLKSGPRGRLVLAGLVLLIAGIVIQGVLAVGKIHPYVAASDATLTALTVVALVFQVTGGVLAFVINELLRSD</sequence>
<organism evidence="2 3">
    <name type="scientific">Paractinoplanes rhizophilus</name>
    <dbReference type="NCBI Taxonomy" id="1416877"/>
    <lineage>
        <taxon>Bacteria</taxon>
        <taxon>Bacillati</taxon>
        <taxon>Actinomycetota</taxon>
        <taxon>Actinomycetes</taxon>
        <taxon>Micromonosporales</taxon>
        <taxon>Micromonosporaceae</taxon>
        <taxon>Paractinoplanes</taxon>
    </lineage>
</organism>
<protein>
    <submittedName>
        <fullName evidence="2">Uncharacterized protein</fullName>
    </submittedName>
</protein>
<proteinExistence type="predicted"/>
<feature type="transmembrane region" description="Helical" evidence="1">
    <location>
        <begin position="134"/>
        <end position="157"/>
    </location>
</feature>
<gene>
    <name evidence="2" type="ORF">ACFQS1_38265</name>
</gene>
<comment type="caution">
    <text evidence="2">The sequence shown here is derived from an EMBL/GenBank/DDBJ whole genome shotgun (WGS) entry which is preliminary data.</text>
</comment>
<keyword evidence="1" id="KW-0472">Membrane</keyword>
<feature type="transmembrane region" description="Helical" evidence="1">
    <location>
        <begin position="102"/>
        <end position="122"/>
    </location>
</feature>
<dbReference type="RefSeq" id="WP_378977547.1">
    <property type="nucleotide sequence ID" value="NZ_JBHTBJ010000062.1"/>
</dbReference>
<name>A0ABW2I4M7_9ACTN</name>
<dbReference type="EMBL" id="JBHTBJ010000062">
    <property type="protein sequence ID" value="MFC7279837.1"/>
    <property type="molecule type" value="Genomic_DNA"/>
</dbReference>